<sequence>MKRRKGIHEWLLKWDSHYRRPAFLCEVQFRLTWPRTTLRLPRPLDRIARRRIKTLFALDASCQHTHDASNYTYACATRGQTTADWIGGMVCAMEYAGGVPELPYG</sequence>
<evidence type="ECO:0000313" key="1">
    <source>
        <dbReference type="EMBL" id="QBY56231.1"/>
    </source>
</evidence>
<dbReference type="AlphaFoldDB" id="A0A4P7LUS4"/>
<dbReference type="OrthoDB" id="2065409at2"/>
<protein>
    <recommendedName>
        <fullName evidence="3">Transposase</fullName>
    </recommendedName>
</protein>
<dbReference type="Proteomes" id="UP000295294">
    <property type="component" value="Plasmid unnamed4"/>
</dbReference>
<dbReference type="EMBL" id="CP038639">
    <property type="protein sequence ID" value="QBY56231.1"/>
    <property type="molecule type" value="Genomic_DNA"/>
</dbReference>
<evidence type="ECO:0008006" key="3">
    <source>
        <dbReference type="Google" id="ProtNLM"/>
    </source>
</evidence>
<accession>A0A4P7LUS4</accession>
<dbReference type="KEGG" id="cox:E0W60_34850"/>
<name>A0A4P7LUS4_9BURK</name>
<reference evidence="1 2" key="1">
    <citation type="submission" date="2019-03" db="EMBL/GenBank/DDBJ databases">
        <title>Efficiently degradation of phenoxyalkanoic acid herbicides by Cupriavidus oxalaticus strain X32.</title>
        <authorList>
            <person name="Sheng X."/>
        </authorList>
    </citation>
    <scope>NUCLEOTIDE SEQUENCE [LARGE SCALE GENOMIC DNA]</scope>
    <source>
        <strain evidence="1 2">X32</strain>
        <plasmid evidence="1 2">unnamed4</plasmid>
    </source>
</reference>
<gene>
    <name evidence="1" type="ORF">E0W60_34850</name>
</gene>
<evidence type="ECO:0000313" key="2">
    <source>
        <dbReference type="Proteomes" id="UP000295294"/>
    </source>
</evidence>
<keyword evidence="1" id="KW-0614">Plasmid</keyword>
<organism evidence="1 2">
    <name type="scientific">Cupriavidus oxalaticus</name>
    <dbReference type="NCBI Taxonomy" id="96344"/>
    <lineage>
        <taxon>Bacteria</taxon>
        <taxon>Pseudomonadati</taxon>
        <taxon>Pseudomonadota</taxon>
        <taxon>Betaproteobacteria</taxon>
        <taxon>Burkholderiales</taxon>
        <taxon>Burkholderiaceae</taxon>
        <taxon>Cupriavidus</taxon>
    </lineage>
</organism>
<geneLocation type="plasmid" evidence="1">
    <name>unnamed4</name>
</geneLocation>
<proteinExistence type="predicted"/>